<dbReference type="PROSITE" id="PS01124">
    <property type="entry name" value="HTH_ARAC_FAMILY_2"/>
    <property type="match status" value="1"/>
</dbReference>
<dbReference type="RefSeq" id="WP_154715838.1">
    <property type="nucleotide sequence ID" value="NZ_LT837803.1"/>
</dbReference>
<dbReference type="GO" id="GO:0000976">
    <property type="term" value="F:transcription cis-regulatory region binding"/>
    <property type="evidence" value="ECO:0007669"/>
    <property type="project" value="TreeGrafter"/>
</dbReference>
<name>A0A7Z7MUM4_9PROT</name>
<evidence type="ECO:0000313" key="6">
    <source>
        <dbReference type="Proteomes" id="UP000242886"/>
    </source>
</evidence>
<dbReference type="InterPro" id="IPR032687">
    <property type="entry name" value="AraC-type_N"/>
</dbReference>
<dbReference type="EMBL" id="LT837803">
    <property type="protein sequence ID" value="SMB21904.1"/>
    <property type="molecule type" value="Genomic_DNA"/>
</dbReference>
<dbReference type="SMART" id="SM00342">
    <property type="entry name" value="HTH_ARAC"/>
    <property type="match status" value="1"/>
</dbReference>
<proteinExistence type="predicted"/>
<reference evidence="5" key="1">
    <citation type="submission" date="2017-03" db="EMBL/GenBank/DDBJ databases">
        <authorList>
            <consortium name="AG Boll"/>
        </authorList>
    </citation>
    <scope>NUCLEOTIDE SEQUENCE [LARGE SCALE GENOMIC DNA]</scope>
    <source>
        <strain evidence="5">Chol</strain>
    </source>
</reference>
<protein>
    <submittedName>
        <fullName evidence="5">Ornithine utilization regulator</fullName>
    </submittedName>
</protein>
<accession>A0A7Z7MUM4</accession>
<dbReference type="PANTHER" id="PTHR47894">
    <property type="entry name" value="HTH-TYPE TRANSCRIPTIONAL REGULATOR GADX"/>
    <property type="match status" value="1"/>
</dbReference>
<dbReference type="GO" id="GO:0003700">
    <property type="term" value="F:DNA-binding transcription factor activity"/>
    <property type="evidence" value="ECO:0007669"/>
    <property type="project" value="InterPro"/>
</dbReference>
<dbReference type="PANTHER" id="PTHR47894:SF1">
    <property type="entry name" value="HTH-TYPE TRANSCRIPTIONAL REGULATOR VQSM"/>
    <property type="match status" value="1"/>
</dbReference>
<evidence type="ECO:0000256" key="3">
    <source>
        <dbReference type="ARBA" id="ARBA00023163"/>
    </source>
</evidence>
<dbReference type="Gene3D" id="1.10.10.60">
    <property type="entry name" value="Homeodomain-like"/>
    <property type="match status" value="1"/>
</dbReference>
<dbReference type="AlphaFoldDB" id="A0A7Z7MUM4"/>
<dbReference type="Pfam" id="PF12833">
    <property type="entry name" value="HTH_18"/>
    <property type="match status" value="1"/>
</dbReference>
<keyword evidence="3" id="KW-0804">Transcription</keyword>
<dbReference type="InterPro" id="IPR018060">
    <property type="entry name" value="HTH_AraC"/>
</dbReference>
<evidence type="ECO:0000313" key="5">
    <source>
        <dbReference type="EMBL" id="SMB21904.1"/>
    </source>
</evidence>
<keyword evidence="2" id="KW-0238">DNA-binding</keyword>
<evidence type="ECO:0000256" key="2">
    <source>
        <dbReference type="ARBA" id="ARBA00023125"/>
    </source>
</evidence>
<keyword evidence="1" id="KW-0805">Transcription regulation</keyword>
<evidence type="ECO:0000259" key="4">
    <source>
        <dbReference type="PROSITE" id="PS01124"/>
    </source>
</evidence>
<dbReference type="InterPro" id="IPR009057">
    <property type="entry name" value="Homeodomain-like_sf"/>
</dbReference>
<sequence>MKSTNKLSFYLSRMAARGYTAAQVLAGTSLSAERIHSDAFRANPQQYRQVILNMIELTDDPYLGIALGAEFKISDLGVLGYAALSAATLGQAREVFTKYYSLNEQIFTSINHISDGRWWSEIRDSYMLGGDALRFAVEEFISRTIELTGSITNKPFPILEIFLTYPAPDDLSAYRKRFNCPLHFNQPRNIVVFDINCLKDPVSLANAEVFKLCERQCQLLATKSEEDDLLANRIRNYLVKNPGKFPTLEEMAEHLNIGARTLRRRLVRENVTFQQILDDTRRELAIQYLKYTTLTPKQIGFMLGYSSVSNFRRAFKNWTDKKLSDFREGSQPTQSAQSPQPQ</sequence>
<keyword evidence="6" id="KW-1185">Reference proteome</keyword>
<dbReference type="Proteomes" id="UP000242886">
    <property type="component" value="Chromosome SDENCHOL"/>
</dbReference>
<organism evidence="5 6">
    <name type="scientific">Sterolibacterium denitrificans</name>
    <dbReference type="NCBI Taxonomy" id="157592"/>
    <lineage>
        <taxon>Bacteria</taxon>
        <taxon>Pseudomonadati</taxon>
        <taxon>Pseudomonadota</taxon>
        <taxon>Betaproteobacteria</taxon>
        <taxon>Nitrosomonadales</taxon>
        <taxon>Sterolibacteriaceae</taxon>
        <taxon>Sterolibacterium</taxon>
    </lineage>
</organism>
<dbReference type="GO" id="GO:0005829">
    <property type="term" value="C:cytosol"/>
    <property type="evidence" value="ECO:0007669"/>
    <property type="project" value="TreeGrafter"/>
</dbReference>
<gene>
    <name evidence="5" type="ORF">SDENCHOL_10432</name>
</gene>
<dbReference type="Pfam" id="PF12625">
    <property type="entry name" value="Arabinose_bd"/>
    <property type="match status" value="1"/>
</dbReference>
<evidence type="ECO:0000256" key="1">
    <source>
        <dbReference type="ARBA" id="ARBA00023015"/>
    </source>
</evidence>
<dbReference type="SUPFAM" id="SSF46689">
    <property type="entry name" value="Homeodomain-like"/>
    <property type="match status" value="1"/>
</dbReference>
<feature type="domain" description="HTH araC/xylS-type" evidence="4">
    <location>
        <begin position="232"/>
        <end position="329"/>
    </location>
</feature>